<comment type="caution">
    <text evidence="1">The sequence shown here is derived from an EMBL/GenBank/DDBJ whole genome shotgun (WGS) entry which is preliminary data.</text>
</comment>
<gene>
    <name evidence="1" type="ORF">Bhyg_08760</name>
</gene>
<evidence type="ECO:0000313" key="2">
    <source>
        <dbReference type="Proteomes" id="UP001151699"/>
    </source>
</evidence>
<sequence>MQIRQADEKRNWKEVIEDACRWKIGMERYGPQMYQFFFTTSRKFSEITVTGSAYTDVDVGIFRRHGRNVSKLTISRTLFKDADHFIETIKCMPNLRHVKLFDVEIRDVAASSTDGQQSLPEFAKLKILEANRCANIIRCFKRSPNLSEFILWDYGTVKDTTAFEFLQSQKILKSLVSHHIDNSSALLQPGVIANDSVSQLYLNCVRRDISQQSWNNLLGFLKMQAKSVEILRLGFGIPNRSMKLYFRNFKIPPIVDI</sequence>
<dbReference type="EMBL" id="WJQU01000002">
    <property type="protein sequence ID" value="KAJ6643795.1"/>
    <property type="molecule type" value="Genomic_DNA"/>
</dbReference>
<keyword evidence="2" id="KW-1185">Reference proteome</keyword>
<proteinExistence type="predicted"/>
<name>A0A9Q0S548_9DIPT</name>
<evidence type="ECO:0000313" key="1">
    <source>
        <dbReference type="EMBL" id="KAJ6643795.1"/>
    </source>
</evidence>
<dbReference type="Gene3D" id="3.80.10.10">
    <property type="entry name" value="Ribonuclease Inhibitor"/>
    <property type="match status" value="1"/>
</dbReference>
<reference evidence="1" key="1">
    <citation type="submission" date="2022-07" db="EMBL/GenBank/DDBJ databases">
        <authorList>
            <person name="Trinca V."/>
            <person name="Uliana J.V.C."/>
            <person name="Torres T.T."/>
            <person name="Ward R.J."/>
            <person name="Monesi N."/>
        </authorList>
    </citation>
    <scope>NUCLEOTIDE SEQUENCE</scope>
    <source>
        <strain evidence="1">HSMRA1968</strain>
        <tissue evidence="1">Whole embryos</tissue>
    </source>
</reference>
<dbReference type="AlphaFoldDB" id="A0A9Q0S548"/>
<dbReference type="InterPro" id="IPR032675">
    <property type="entry name" value="LRR_dom_sf"/>
</dbReference>
<dbReference type="SUPFAM" id="SSF52047">
    <property type="entry name" value="RNI-like"/>
    <property type="match status" value="1"/>
</dbReference>
<accession>A0A9Q0S548</accession>
<dbReference type="Proteomes" id="UP001151699">
    <property type="component" value="Chromosome B"/>
</dbReference>
<protein>
    <submittedName>
        <fullName evidence="1">Uncharacterized protein</fullName>
    </submittedName>
</protein>
<organism evidence="1 2">
    <name type="scientific">Pseudolycoriella hygida</name>
    <dbReference type="NCBI Taxonomy" id="35572"/>
    <lineage>
        <taxon>Eukaryota</taxon>
        <taxon>Metazoa</taxon>
        <taxon>Ecdysozoa</taxon>
        <taxon>Arthropoda</taxon>
        <taxon>Hexapoda</taxon>
        <taxon>Insecta</taxon>
        <taxon>Pterygota</taxon>
        <taxon>Neoptera</taxon>
        <taxon>Endopterygota</taxon>
        <taxon>Diptera</taxon>
        <taxon>Nematocera</taxon>
        <taxon>Sciaroidea</taxon>
        <taxon>Sciaridae</taxon>
        <taxon>Pseudolycoriella</taxon>
    </lineage>
</organism>